<keyword evidence="3" id="KW-1185">Reference proteome</keyword>
<accession>A0A8H6JW11</accession>
<feature type="region of interest" description="Disordered" evidence="1">
    <location>
        <begin position="162"/>
        <end position="182"/>
    </location>
</feature>
<gene>
    <name evidence="2" type="ORF">CSOJ01_01180</name>
</gene>
<dbReference type="EMBL" id="WIGN01000008">
    <property type="protein sequence ID" value="KAF6819773.1"/>
    <property type="molecule type" value="Genomic_DNA"/>
</dbReference>
<evidence type="ECO:0000313" key="2">
    <source>
        <dbReference type="EMBL" id="KAF6819773.1"/>
    </source>
</evidence>
<comment type="caution">
    <text evidence="2">The sequence shown here is derived from an EMBL/GenBank/DDBJ whole genome shotgun (WGS) entry which is preliminary data.</text>
</comment>
<evidence type="ECO:0000256" key="1">
    <source>
        <dbReference type="SAM" id="MobiDB-lite"/>
    </source>
</evidence>
<proteinExistence type="predicted"/>
<feature type="compositionally biased region" description="Low complexity" evidence="1">
    <location>
        <begin position="1"/>
        <end position="12"/>
    </location>
</feature>
<reference evidence="2 3" key="1">
    <citation type="journal article" date="2020" name="Phytopathology">
        <title>Genome Sequence Resources of Colletotrichum truncatum, C. plurivorum, C. musicola, and C. sojae: Four Species Pathogenic to Soybean (Glycine max).</title>
        <authorList>
            <person name="Rogerio F."/>
            <person name="Boufleur T.R."/>
            <person name="Ciampi-Guillardi M."/>
            <person name="Sukno S.A."/>
            <person name="Thon M.R."/>
            <person name="Massola Junior N.S."/>
            <person name="Baroncelli R."/>
        </authorList>
    </citation>
    <scope>NUCLEOTIDE SEQUENCE [LARGE SCALE GENOMIC DNA]</scope>
    <source>
        <strain evidence="2 3">LFN0009</strain>
    </source>
</reference>
<protein>
    <submittedName>
        <fullName evidence="2">Uncharacterized protein</fullName>
    </submittedName>
</protein>
<feature type="region of interest" description="Disordered" evidence="1">
    <location>
        <begin position="96"/>
        <end position="125"/>
    </location>
</feature>
<dbReference type="Proteomes" id="UP000652219">
    <property type="component" value="Unassembled WGS sequence"/>
</dbReference>
<sequence length="182" mass="19791">MLLSSPARACPARSRRDERRAGTVGTRMPHRKDAIDCCTRTAHAMQPRKPTSPPFALANWTNYKAAVPKRNHHISNGHRRLLCCVTIRTLPITPDWPAIGPSRPDITTPSVDQGNTVEHAGGRARGPVLGLRPRSRFHLAASARAPLLFLSIRTFGIMPIGQRAAGGSRPSPRGPRLSCSCS</sequence>
<evidence type="ECO:0000313" key="3">
    <source>
        <dbReference type="Proteomes" id="UP000652219"/>
    </source>
</evidence>
<organism evidence="2 3">
    <name type="scientific">Colletotrichum sojae</name>
    <dbReference type="NCBI Taxonomy" id="2175907"/>
    <lineage>
        <taxon>Eukaryota</taxon>
        <taxon>Fungi</taxon>
        <taxon>Dikarya</taxon>
        <taxon>Ascomycota</taxon>
        <taxon>Pezizomycotina</taxon>
        <taxon>Sordariomycetes</taxon>
        <taxon>Hypocreomycetidae</taxon>
        <taxon>Glomerellales</taxon>
        <taxon>Glomerellaceae</taxon>
        <taxon>Colletotrichum</taxon>
        <taxon>Colletotrichum orchidearum species complex</taxon>
    </lineage>
</organism>
<name>A0A8H6JW11_9PEZI</name>
<feature type="compositionally biased region" description="Polar residues" evidence="1">
    <location>
        <begin position="105"/>
        <end position="116"/>
    </location>
</feature>
<feature type="region of interest" description="Disordered" evidence="1">
    <location>
        <begin position="1"/>
        <end position="29"/>
    </location>
</feature>
<dbReference type="AlphaFoldDB" id="A0A8H6JW11"/>